<evidence type="ECO:0000313" key="2">
    <source>
        <dbReference type="Proteomes" id="UP000799755"/>
    </source>
</evidence>
<protein>
    <submittedName>
        <fullName evidence="1">Uncharacterized protein</fullName>
    </submittedName>
</protein>
<keyword evidence="2" id="KW-1185">Reference proteome</keyword>
<accession>A0ACB6Q8E4</accession>
<organism evidence="1 2">
    <name type="scientific">Lindgomyces ingoldianus</name>
    <dbReference type="NCBI Taxonomy" id="673940"/>
    <lineage>
        <taxon>Eukaryota</taxon>
        <taxon>Fungi</taxon>
        <taxon>Dikarya</taxon>
        <taxon>Ascomycota</taxon>
        <taxon>Pezizomycotina</taxon>
        <taxon>Dothideomycetes</taxon>
        <taxon>Pleosporomycetidae</taxon>
        <taxon>Pleosporales</taxon>
        <taxon>Lindgomycetaceae</taxon>
        <taxon>Lindgomyces</taxon>
    </lineage>
</organism>
<sequence>MSDQERCFAKAGSYPPSPTRSPKAERVSRVVGSETSVVTRTRRIGKTGMRTTFPPVMVGLSFELRIFWQKPFSGLSAGFQQLVWSSLPALSMFLISNFSDRCVKYLMYSRRLLIKLPCPYPCFLAFYGTPGFPFQLEAIAASGIWLVQRKSPYYRSPKNEAAELYINRISVNFRVLSSKLADAVASEAEIALQHLPHHLPPHSTQLSPLELLSYLFFLAE</sequence>
<evidence type="ECO:0000313" key="1">
    <source>
        <dbReference type="EMBL" id="KAF2462863.1"/>
    </source>
</evidence>
<dbReference type="EMBL" id="MU003560">
    <property type="protein sequence ID" value="KAF2462863.1"/>
    <property type="molecule type" value="Genomic_DNA"/>
</dbReference>
<dbReference type="Proteomes" id="UP000799755">
    <property type="component" value="Unassembled WGS sequence"/>
</dbReference>
<proteinExistence type="predicted"/>
<gene>
    <name evidence="1" type="ORF">BDR25DRAFT_363443</name>
</gene>
<name>A0ACB6Q8E4_9PLEO</name>
<reference evidence="1" key="1">
    <citation type="journal article" date="2020" name="Stud. Mycol.">
        <title>101 Dothideomycetes genomes: a test case for predicting lifestyles and emergence of pathogens.</title>
        <authorList>
            <person name="Haridas S."/>
            <person name="Albert R."/>
            <person name="Binder M."/>
            <person name="Bloem J."/>
            <person name="Labutti K."/>
            <person name="Salamov A."/>
            <person name="Andreopoulos B."/>
            <person name="Baker S."/>
            <person name="Barry K."/>
            <person name="Bills G."/>
            <person name="Bluhm B."/>
            <person name="Cannon C."/>
            <person name="Castanera R."/>
            <person name="Culley D."/>
            <person name="Daum C."/>
            <person name="Ezra D."/>
            <person name="Gonzalez J."/>
            <person name="Henrissat B."/>
            <person name="Kuo A."/>
            <person name="Liang C."/>
            <person name="Lipzen A."/>
            <person name="Lutzoni F."/>
            <person name="Magnuson J."/>
            <person name="Mondo S."/>
            <person name="Nolan M."/>
            <person name="Ohm R."/>
            <person name="Pangilinan J."/>
            <person name="Park H.-J."/>
            <person name="Ramirez L."/>
            <person name="Alfaro M."/>
            <person name="Sun H."/>
            <person name="Tritt A."/>
            <person name="Yoshinaga Y."/>
            <person name="Zwiers L.-H."/>
            <person name="Turgeon B."/>
            <person name="Goodwin S."/>
            <person name="Spatafora J."/>
            <person name="Crous P."/>
            <person name="Grigoriev I."/>
        </authorList>
    </citation>
    <scope>NUCLEOTIDE SEQUENCE</scope>
    <source>
        <strain evidence="1">ATCC 200398</strain>
    </source>
</reference>
<comment type="caution">
    <text evidence="1">The sequence shown here is derived from an EMBL/GenBank/DDBJ whole genome shotgun (WGS) entry which is preliminary data.</text>
</comment>